<proteinExistence type="predicted"/>
<dbReference type="InterPro" id="IPR002083">
    <property type="entry name" value="MATH/TRAF_dom"/>
</dbReference>
<dbReference type="SUPFAM" id="SSF49599">
    <property type="entry name" value="TRAF domain-like"/>
    <property type="match status" value="1"/>
</dbReference>
<dbReference type="PROSITE" id="PS50144">
    <property type="entry name" value="MATH"/>
    <property type="match status" value="1"/>
</dbReference>
<reference evidence="2" key="1">
    <citation type="submission" date="2022-04" db="EMBL/GenBank/DDBJ databases">
        <title>A functionally conserved STORR gene fusion in Papaver species that diverged 16.8 million years ago.</title>
        <authorList>
            <person name="Catania T."/>
        </authorList>
    </citation>
    <scope>NUCLEOTIDE SEQUENCE</scope>
    <source>
        <strain evidence="2">S-188037</strain>
    </source>
</reference>
<feature type="domain" description="MATH" evidence="1">
    <location>
        <begin position="1"/>
        <end position="44"/>
    </location>
</feature>
<accession>A0AAD4XII0</accession>
<dbReference type="EMBL" id="JAJJMB010008785">
    <property type="protein sequence ID" value="KAI3920715.1"/>
    <property type="molecule type" value="Genomic_DNA"/>
</dbReference>
<feature type="non-terminal residue" evidence="2">
    <location>
        <position position="1"/>
    </location>
</feature>
<evidence type="ECO:0000313" key="3">
    <source>
        <dbReference type="Proteomes" id="UP001202328"/>
    </source>
</evidence>
<name>A0AAD4XII0_9MAGN</name>
<protein>
    <recommendedName>
        <fullName evidence="1">MATH domain-containing protein</fullName>
    </recommendedName>
</protein>
<organism evidence="2 3">
    <name type="scientific">Papaver atlanticum</name>
    <dbReference type="NCBI Taxonomy" id="357466"/>
    <lineage>
        <taxon>Eukaryota</taxon>
        <taxon>Viridiplantae</taxon>
        <taxon>Streptophyta</taxon>
        <taxon>Embryophyta</taxon>
        <taxon>Tracheophyta</taxon>
        <taxon>Spermatophyta</taxon>
        <taxon>Magnoliopsida</taxon>
        <taxon>Ranunculales</taxon>
        <taxon>Papaveraceae</taxon>
        <taxon>Papaveroideae</taxon>
        <taxon>Papaver</taxon>
    </lineage>
</organism>
<keyword evidence="3" id="KW-1185">Reference proteome</keyword>
<dbReference type="InterPro" id="IPR008974">
    <property type="entry name" value="TRAF-like"/>
</dbReference>
<dbReference type="Proteomes" id="UP001202328">
    <property type="component" value="Unassembled WGS sequence"/>
</dbReference>
<comment type="caution">
    <text evidence="2">The sequence shown here is derived from an EMBL/GenBank/DDBJ whole genome shotgun (WGS) entry which is preliminary data.</text>
</comment>
<sequence>GEKQFVSGTRGGGWGYSKKIPLSQLHYSNKGYLVNDICEIKIEITRKIAANAKKPVKQEGKQSVKGKGKPGYSTFTCIWCCSKELTMIYD</sequence>
<gene>
    <name evidence="2" type="ORF">MKW98_005541</name>
</gene>
<evidence type="ECO:0000259" key="1">
    <source>
        <dbReference type="PROSITE" id="PS50144"/>
    </source>
</evidence>
<evidence type="ECO:0000313" key="2">
    <source>
        <dbReference type="EMBL" id="KAI3920715.1"/>
    </source>
</evidence>
<dbReference type="AlphaFoldDB" id="A0AAD4XII0"/>
<dbReference type="Gene3D" id="2.60.210.10">
    <property type="entry name" value="Apoptosis, Tumor Necrosis Factor Receptor Associated Protein 2, Chain A"/>
    <property type="match status" value="1"/>
</dbReference>